<reference evidence="4 5" key="1">
    <citation type="submission" date="2021-01" db="EMBL/GenBank/DDBJ databases">
        <title>Whole genome shotgun sequence of Actinoplanes humidus NBRC 14915.</title>
        <authorList>
            <person name="Komaki H."/>
            <person name="Tamura T."/>
        </authorList>
    </citation>
    <scope>NUCLEOTIDE SEQUENCE [LARGE SCALE GENOMIC DNA]</scope>
    <source>
        <strain evidence="4 5">NBRC 14915</strain>
    </source>
</reference>
<name>A0ABQ3ZLH2_9ACTN</name>
<accession>A0ABQ3ZLH2</accession>
<dbReference type="InterPro" id="IPR002347">
    <property type="entry name" value="SDR_fam"/>
</dbReference>
<dbReference type="InterPro" id="IPR020904">
    <property type="entry name" value="Sc_DH/Rdtase_CS"/>
</dbReference>
<dbReference type="Gene3D" id="3.40.50.720">
    <property type="entry name" value="NAD(P)-binding Rossmann-like Domain"/>
    <property type="match status" value="1"/>
</dbReference>
<comment type="similarity">
    <text evidence="1">Belongs to the short-chain dehydrogenases/reductases (SDR) family.</text>
</comment>
<dbReference type="Pfam" id="PF13561">
    <property type="entry name" value="adh_short_C2"/>
    <property type="match status" value="1"/>
</dbReference>
<dbReference type="Proteomes" id="UP000603200">
    <property type="component" value="Unassembled WGS sequence"/>
</dbReference>
<dbReference type="PANTHER" id="PTHR43639">
    <property type="entry name" value="OXIDOREDUCTASE, SHORT-CHAIN DEHYDROGENASE/REDUCTASE FAMILY (AFU_ORTHOLOGUE AFUA_5G02870)"/>
    <property type="match status" value="1"/>
</dbReference>
<feature type="domain" description="Ketoreductase" evidence="3">
    <location>
        <begin position="7"/>
        <end position="207"/>
    </location>
</feature>
<protein>
    <submittedName>
        <fullName evidence="4">3-ketoacyl-ACP reductase</fullName>
    </submittedName>
</protein>
<organism evidence="4 5">
    <name type="scientific">Winogradskya humida</name>
    <dbReference type="NCBI Taxonomy" id="113566"/>
    <lineage>
        <taxon>Bacteria</taxon>
        <taxon>Bacillati</taxon>
        <taxon>Actinomycetota</taxon>
        <taxon>Actinomycetes</taxon>
        <taxon>Micromonosporales</taxon>
        <taxon>Micromonosporaceae</taxon>
        <taxon>Winogradskya</taxon>
    </lineage>
</organism>
<dbReference type="SMART" id="SM00822">
    <property type="entry name" value="PKS_KR"/>
    <property type="match status" value="1"/>
</dbReference>
<comment type="caution">
    <text evidence="4">The sequence shown here is derived from an EMBL/GenBank/DDBJ whole genome shotgun (WGS) entry which is preliminary data.</text>
</comment>
<dbReference type="RefSeq" id="WP_203836665.1">
    <property type="nucleotide sequence ID" value="NZ_BAAATV010000005.1"/>
</dbReference>
<proteinExistence type="inferred from homology"/>
<keyword evidence="2" id="KW-0560">Oxidoreductase</keyword>
<evidence type="ECO:0000313" key="4">
    <source>
        <dbReference type="EMBL" id="GIE19435.1"/>
    </source>
</evidence>
<evidence type="ECO:0000313" key="5">
    <source>
        <dbReference type="Proteomes" id="UP000603200"/>
    </source>
</evidence>
<keyword evidence="5" id="KW-1185">Reference proteome</keyword>
<dbReference type="InterPro" id="IPR057326">
    <property type="entry name" value="KR_dom"/>
</dbReference>
<dbReference type="PANTHER" id="PTHR43639:SF1">
    <property type="entry name" value="SHORT-CHAIN DEHYDROGENASE_REDUCTASE FAMILY PROTEIN"/>
    <property type="match status" value="1"/>
</dbReference>
<dbReference type="PROSITE" id="PS00061">
    <property type="entry name" value="ADH_SHORT"/>
    <property type="match status" value="1"/>
</dbReference>
<dbReference type="EMBL" id="BOMN01000029">
    <property type="protein sequence ID" value="GIE19435.1"/>
    <property type="molecule type" value="Genomic_DNA"/>
</dbReference>
<sequence length="246" mass="24707">MSALKGKTALITGGSRGIGAEAALMLAEQGADVAFTYVSSRQQADELVGRIAGTGARGLAIQADSIDPAAVTSAVERAAEAFGQVDILVNNAAATLFGPIGTMSVDDIDRVLAINVRSTIVAVQAALGHMPDGGRIITVGSNVADRMPFLGGALYAASKSALQGLNRGLARELGPRNITAVVVQPGPTDTDGNPADAPHAAQAIAHIALGRYGQSADIAAMIAYLAGEGGRHVTGTTITIDGGLNA</sequence>
<dbReference type="InterPro" id="IPR036291">
    <property type="entry name" value="NAD(P)-bd_dom_sf"/>
</dbReference>
<evidence type="ECO:0000256" key="2">
    <source>
        <dbReference type="ARBA" id="ARBA00023002"/>
    </source>
</evidence>
<dbReference type="SUPFAM" id="SSF51735">
    <property type="entry name" value="NAD(P)-binding Rossmann-fold domains"/>
    <property type="match status" value="1"/>
</dbReference>
<evidence type="ECO:0000256" key="1">
    <source>
        <dbReference type="ARBA" id="ARBA00006484"/>
    </source>
</evidence>
<dbReference type="PRINTS" id="PR00080">
    <property type="entry name" value="SDRFAMILY"/>
</dbReference>
<evidence type="ECO:0000259" key="3">
    <source>
        <dbReference type="SMART" id="SM00822"/>
    </source>
</evidence>
<dbReference type="PRINTS" id="PR00081">
    <property type="entry name" value="GDHRDH"/>
</dbReference>
<gene>
    <name evidence="4" type="ORF">Ahu01nite_025370</name>
</gene>